<protein>
    <submittedName>
        <fullName evidence="1">Uncharacterized protein</fullName>
    </submittedName>
</protein>
<keyword evidence="1" id="KW-0496">Mitochondrion</keyword>
<evidence type="ECO:0000313" key="1">
    <source>
        <dbReference type="EMBL" id="QHR90178.1"/>
    </source>
</evidence>
<sequence length="92" mass="10642">MTVYLVDLHVDLDLAGVARTWRTSLVICWERGGPFPLVQPRLHYFRGASIIKSKLSIHFLASRAGHTLSRMADLSRRPVATWKQNLWRMLVR</sequence>
<dbReference type="AlphaFoldDB" id="A0A6B9XT15"/>
<organism evidence="1">
    <name type="scientific">Picea sitchensis</name>
    <name type="common">Sitka spruce</name>
    <name type="synonym">Pinus sitchensis</name>
    <dbReference type="NCBI Taxonomy" id="3332"/>
    <lineage>
        <taxon>Eukaryota</taxon>
        <taxon>Viridiplantae</taxon>
        <taxon>Streptophyta</taxon>
        <taxon>Embryophyta</taxon>
        <taxon>Tracheophyta</taxon>
        <taxon>Spermatophyta</taxon>
        <taxon>Pinopsida</taxon>
        <taxon>Pinidae</taxon>
        <taxon>Conifers I</taxon>
        <taxon>Pinales</taxon>
        <taxon>Pinaceae</taxon>
        <taxon>Picea</taxon>
    </lineage>
</organism>
<proteinExistence type="predicted"/>
<geneLocation type="mitochondrion" evidence="1"/>
<gene>
    <name evidence="1" type="primary">orf04224</name>
    <name evidence="1" type="ORF">Q903MT_gene4201</name>
</gene>
<reference evidence="1" key="1">
    <citation type="submission" date="2019-03" db="EMBL/GenBank/DDBJ databases">
        <title>Largest Complete Mitochondrial Genome of a Gymnosperm, Sitka Spruce (Picea sitchensis), Indicates Complex Physical Structure.</title>
        <authorList>
            <person name="Jackman S.D."/>
            <person name="Coombe L."/>
            <person name="Warren R."/>
            <person name="Kirk H."/>
            <person name="Trinh E."/>
            <person name="McLeod T."/>
            <person name="Pleasance S."/>
            <person name="Pandoh P."/>
            <person name="Zhao Y."/>
            <person name="Coope R."/>
            <person name="Bousquet J."/>
            <person name="Bohlmann J.C."/>
            <person name="Jones S.J.M."/>
            <person name="Birol I."/>
        </authorList>
    </citation>
    <scope>NUCLEOTIDE SEQUENCE</scope>
    <source>
        <strain evidence="1">Q903</strain>
    </source>
</reference>
<dbReference type="EMBL" id="MK697699">
    <property type="protein sequence ID" value="QHR90178.1"/>
    <property type="molecule type" value="Genomic_DNA"/>
</dbReference>
<name>A0A6B9XT15_PICSI</name>
<accession>A0A6B9XT15</accession>